<protein>
    <submittedName>
        <fullName evidence="7">Phosphotransferase</fullName>
    </submittedName>
</protein>
<dbReference type="PANTHER" id="PTHR34273:SF2">
    <property type="entry name" value="METHYLTHIORIBOSE KINASE"/>
    <property type="match status" value="1"/>
</dbReference>
<dbReference type="SUPFAM" id="SSF56112">
    <property type="entry name" value="Protein kinase-like (PK-like)"/>
    <property type="match status" value="1"/>
</dbReference>
<evidence type="ECO:0000313" key="8">
    <source>
        <dbReference type="Proteomes" id="UP001202180"/>
    </source>
</evidence>
<evidence type="ECO:0000313" key="7">
    <source>
        <dbReference type="EMBL" id="MCK8491906.1"/>
    </source>
</evidence>
<evidence type="ECO:0000259" key="6">
    <source>
        <dbReference type="Pfam" id="PF01636"/>
    </source>
</evidence>
<feature type="domain" description="Aminoglycoside phosphotransferase" evidence="6">
    <location>
        <begin position="31"/>
        <end position="284"/>
    </location>
</feature>
<dbReference type="Proteomes" id="UP001202180">
    <property type="component" value="Unassembled WGS sequence"/>
</dbReference>
<evidence type="ECO:0000256" key="4">
    <source>
        <dbReference type="ARBA" id="ARBA00022777"/>
    </source>
</evidence>
<proteinExistence type="inferred from homology"/>
<keyword evidence="5" id="KW-0067">ATP-binding</keyword>
<dbReference type="Gene3D" id="3.30.200.20">
    <property type="entry name" value="Phosphorylase Kinase, domain 1"/>
    <property type="match status" value="1"/>
</dbReference>
<dbReference type="InterPro" id="IPR002575">
    <property type="entry name" value="Aminoglycoside_PTrfase"/>
</dbReference>
<dbReference type="Gene3D" id="3.90.1200.10">
    <property type="match status" value="1"/>
</dbReference>
<name>A0ABT0HIB9_9BACT</name>
<evidence type="ECO:0000256" key="2">
    <source>
        <dbReference type="ARBA" id="ARBA00022679"/>
    </source>
</evidence>
<organism evidence="7 8">
    <name type="scientific">Spirosoma liriopis</name>
    <dbReference type="NCBI Taxonomy" id="2937440"/>
    <lineage>
        <taxon>Bacteria</taxon>
        <taxon>Pseudomonadati</taxon>
        <taxon>Bacteroidota</taxon>
        <taxon>Cytophagia</taxon>
        <taxon>Cytophagales</taxon>
        <taxon>Cytophagaceae</taxon>
        <taxon>Spirosoma</taxon>
    </lineage>
</organism>
<keyword evidence="2" id="KW-0808">Transferase</keyword>
<dbReference type="EMBL" id="JALPRF010000001">
    <property type="protein sequence ID" value="MCK8491906.1"/>
    <property type="molecule type" value="Genomic_DNA"/>
</dbReference>
<dbReference type="Pfam" id="PF01636">
    <property type="entry name" value="APH"/>
    <property type="match status" value="1"/>
</dbReference>
<dbReference type="RefSeq" id="WP_248476493.1">
    <property type="nucleotide sequence ID" value="NZ_JALPRF010000001.1"/>
</dbReference>
<dbReference type="PANTHER" id="PTHR34273">
    <property type="entry name" value="METHYLTHIORIBOSE KINASE"/>
    <property type="match status" value="1"/>
</dbReference>
<comment type="caution">
    <text evidence="7">The sequence shown here is derived from an EMBL/GenBank/DDBJ whole genome shotgun (WGS) entry which is preliminary data.</text>
</comment>
<evidence type="ECO:0000256" key="5">
    <source>
        <dbReference type="ARBA" id="ARBA00022840"/>
    </source>
</evidence>
<sequence>MLHLDVQEVSVLQDYLRRRGWLDTEERIASVEQLGRGRMNYTLRVTTANRTLIVKQSQTYAEPFSTISAPAQRAIVEGRFYERTQLVPMLANHMPQLLGVDEENNTIVLQDLGDARNYTFLYQSSQFLPDVEAEALAFFLSELHHQFLSHTREPIFANSQMRALNHESIFVTPFLEDNGANLDAVQPGLQQVATTYRQDAALRKAVRQLGALYLSDDERSSSKTSKPTTLLHGDYHPGRWLQVVAGETTAVKIIDPEFCFYGPPEFDLGVLVAHLMMAKQPFAVLDVILSNYEKPTGFDEMLRKQFTGIELVRRLIGPAQLPLNLSLSQKQVLLEEARLMLQ</sequence>
<reference evidence="7 8" key="1">
    <citation type="submission" date="2022-04" db="EMBL/GenBank/DDBJ databases">
        <title>Spirosoma sp. strain RP8 genome sequencing and assembly.</title>
        <authorList>
            <person name="Jung Y."/>
        </authorList>
    </citation>
    <scope>NUCLEOTIDE SEQUENCE [LARGE SCALE GENOMIC DNA]</scope>
    <source>
        <strain evidence="7 8">RP8</strain>
    </source>
</reference>
<gene>
    <name evidence="7" type="ORF">M0L20_08600</name>
</gene>
<evidence type="ECO:0000256" key="1">
    <source>
        <dbReference type="ARBA" id="ARBA00010165"/>
    </source>
</evidence>
<evidence type="ECO:0000256" key="3">
    <source>
        <dbReference type="ARBA" id="ARBA00022741"/>
    </source>
</evidence>
<dbReference type="InterPro" id="IPR011009">
    <property type="entry name" value="Kinase-like_dom_sf"/>
</dbReference>
<comment type="similarity">
    <text evidence="1">Belongs to the methylthioribose kinase family.</text>
</comment>
<keyword evidence="3" id="KW-0547">Nucleotide-binding</keyword>
<accession>A0ABT0HIB9</accession>
<keyword evidence="4" id="KW-0418">Kinase</keyword>
<keyword evidence="8" id="KW-1185">Reference proteome</keyword>